<dbReference type="InParanoid" id="P73399"/>
<dbReference type="GO" id="GO:0005737">
    <property type="term" value="C:cytoplasm"/>
    <property type="evidence" value="ECO:0000318"/>
    <property type="project" value="GO_Central"/>
</dbReference>
<feature type="domain" description="Aminoglycoside phosphotransferase" evidence="1">
    <location>
        <begin position="97"/>
        <end position="247"/>
    </location>
</feature>
<protein>
    <submittedName>
        <fullName evidence="2">Sll1726 protein</fullName>
    </submittedName>
</protein>
<dbReference type="InterPro" id="IPR002575">
    <property type="entry name" value="Aminoglycoside_PTrfase"/>
</dbReference>
<dbReference type="EMBL" id="BA000022">
    <property type="protein sequence ID" value="BAA17439.1"/>
    <property type="molecule type" value="Genomic_DNA"/>
</dbReference>
<dbReference type="PaxDb" id="1148-1652518"/>
<dbReference type="AlphaFoldDB" id="P73399"/>
<proteinExistence type="predicted"/>
<accession>P73399</accession>
<dbReference type="KEGG" id="syn:sll1726"/>
<name>P73399_SYNY3</name>
<dbReference type="GO" id="GO:0004305">
    <property type="term" value="F:ethanolamine kinase activity"/>
    <property type="evidence" value="ECO:0000318"/>
    <property type="project" value="GO_Central"/>
</dbReference>
<organism evidence="2 3">
    <name type="scientific">Synechocystis sp. (strain ATCC 27184 / PCC 6803 / Kazusa)</name>
    <dbReference type="NCBI Taxonomy" id="1111708"/>
    <lineage>
        <taxon>Bacteria</taxon>
        <taxon>Bacillati</taxon>
        <taxon>Cyanobacteriota</taxon>
        <taxon>Cyanophyceae</taxon>
        <taxon>Synechococcales</taxon>
        <taxon>Merismopediaceae</taxon>
        <taxon>Synechocystis</taxon>
    </lineage>
</organism>
<dbReference type="PANTHER" id="PTHR22603">
    <property type="entry name" value="CHOLINE/ETHANOALAMINE KINASE"/>
    <property type="match status" value="1"/>
</dbReference>
<dbReference type="PIR" id="S77336">
    <property type="entry name" value="S77336"/>
</dbReference>
<dbReference type="Proteomes" id="UP000001425">
    <property type="component" value="Chromosome"/>
</dbReference>
<dbReference type="GO" id="GO:0006646">
    <property type="term" value="P:phosphatidylethanolamine biosynthetic process"/>
    <property type="evidence" value="ECO:0000318"/>
    <property type="project" value="GO_Central"/>
</dbReference>
<reference evidence="2 3" key="1">
    <citation type="journal article" date="1995" name="DNA Res.">
        <title>Sequence analysis of the genome of the unicellular cyanobacterium Synechocystis sp. strain PCC6803. I. Sequence features in the 1 Mb region from map positions 64% to 92% of the genome.</title>
        <authorList>
            <person name="Kaneko T."/>
            <person name="Tanaka A."/>
            <person name="Sato S."/>
            <person name="Kotani H."/>
            <person name="Sazuka T."/>
            <person name="Miyajima N."/>
            <person name="Sugiura M."/>
            <person name="Tabata S."/>
        </authorList>
    </citation>
    <scope>NUCLEOTIDE SEQUENCE [LARGE SCALE GENOMIC DNA]</scope>
    <source>
        <strain evidence="3">ATCC 27184 / PCC 6803 / Kazusa</strain>
    </source>
</reference>
<dbReference type="SUPFAM" id="SSF56112">
    <property type="entry name" value="Protein kinase-like (PK-like)"/>
    <property type="match status" value="1"/>
</dbReference>
<dbReference type="eggNOG" id="COG0510">
    <property type="taxonomic scope" value="Bacteria"/>
</dbReference>
<dbReference type="Gene3D" id="3.90.1200.10">
    <property type="match status" value="1"/>
</dbReference>
<keyword evidence="3" id="KW-1185">Reference proteome</keyword>
<dbReference type="EnsemblBacteria" id="BAA17439">
    <property type="protein sequence ID" value="BAA17439"/>
    <property type="gene ID" value="BAA17439"/>
</dbReference>
<gene>
    <name evidence="2" type="ordered locus">sll1726</name>
</gene>
<dbReference type="PANTHER" id="PTHR22603:SF66">
    <property type="entry name" value="ETHANOLAMINE KINASE"/>
    <property type="match status" value="1"/>
</dbReference>
<evidence type="ECO:0000259" key="1">
    <source>
        <dbReference type="Pfam" id="PF01636"/>
    </source>
</evidence>
<reference evidence="2 3" key="2">
    <citation type="journal article" date="1996" name="DNA Res.">
        <title>Sequence analysis of the genome of the unicellular cyanobacterium Synechocystis sp. strain PCC6803. II. Sequence determination of the entire genome and assignment of potential protein-coding regions.</title>
        <authorList>
            <person name="Kaneko T."/>
            <person name="Sato S."/>
            <person name="Kotani H."/>
            <person name="Tanaka A."/>
            <person name="Asamizu E."/>
            <person name="Nakamura Y."/>
            <person name="Miyajima N."/>
            <person name="Hirosawa M."/>
            <person name="Sugiura M."/>
            <person name="Sasamoto S."/>
            <person name="Kimura T."/>
            <person name="Hosouchi T."/>
            <person name="Matsuno A."/>
            <person name="Muraki A."/>
            <person name="Nakazaki N."/>
            <person name="Naruo K."/>
            <person name="Okumura S."/>
            <person name="Shimpo S."/>
            <person name="Takeuchi C."/>
            <person name="Wada T."/>
            <person name="Watanabe A."/>
            <person name="Yamada M."/>
            <person name="Yasuda M."/>
            <person name="Tabata S."/>
        </authorList>
    </citation>
    <scope>NUCLEOTIDE SEQUENCE [LARGE SCALE GENOMIC DNA]</scope>
    <source>
        <strain evidence="3">ATCC 27184 / PCC 6803 / Kazusa</strain>
    </source>
</reference>
<dbReference type="InterPro" id="IPR011009">
    <property type="entry name" value="Kinase-like_dom_sf"/>
</dbReference>
<sequence length="329" mass="37532">MMAEIFSDPKIPWLPFALDRQLAQQHLASIFPGLQGIKKTELLRHKPGRRALIAYHLETDGVEGIILGKIRAKGTDYKSYGSQRALWENGFHGQSEDGLSVPKPLGIVEPWQMWLQRWVPGQPATELLITRPDLPEKIAALAHKIHSHSVPTTKTHTIATELQILGDRLREFSHQQPQWQTQIQHFIAQSEQLGEVLNKYPRPTTTIHRDFYPDQILVDGNHLWLVDLDLYCKGDPAVDLGNFIAHMTEYSLRTWGNPDALVRKEQILKTAFLAKQSPNNPHLSQAIDIYIILTLLRHIAISWRIPNRHHHIPALIELCGDRLLGMEAN</sequence>
<evidence type="ECO:0000313" key="3">
    <source>
        <dbReference type="Proteomes" id="UP000001425"/>
    </source>
</evidence>
<dbReference type="Pfam" id="PF01636">
    <property type="entry name" value="APH"/>
    <property type="match status" value="1"/>
</dbReference>
<dbReference type="STRING" id="1148.gene:10498303"/>
<evidence type="ECO:0000313" key="2">
    <source>
        <dbReference type="EMBL" id="BAA17439.1"/>
    </source>
</evidence>